<dbReference type="Gene3D" id="3.30.70.930">
    <property type="match status" value="1"/>
</dbReference>
<proteinExistence type="inferred from homology"/>
<dbReference type="InterPro" id="IPR029756">
    <property type="entry name" value="MTH1187/YkoF-like"/>
</dbReference>
<accession>A0AA87LSJ0</accession>
<dbReference type="RefSeq" id="WP_006831538.1">
    <property type="nucleotide sequence ID" value="NZ_AJYB01000093.1"/>
</dbReference>
<organism evidence="3 4">
    <name type="scientific">Planococcus antarcticus DSM 14505</name>
    <dbReference type="NCBI Taxonomy" id="1185653"/>
    <lineage>
        <taxon>Bacteria</taxon>
        <taxon>Bacillati</taxon>
        <taxon>Bacillota</taxon>
        <taxon>Bacilli</taxon>
        <taxon>Bacillales</taxon>
        <taxon>Caryophanaceae</taxon>
        <taxon>Planococcus</taxon>
    </lineage>
</organism>
<feature type="domain" description="Thiamine-binding protein" evidence="2">
    <location>
        <begin position="7"/>
        <end position="95"/>
    </location>
</feature>
<dbReference type="InterPro" id="IPR002767">
    <property type="entry name" value="Thiamine_BP"/>
</dbReference>
<dbReference type="InterPro" id="IPR051614">
    <property type="entry name" value="UPF0045_domain"/>
</dbReference>
<dbReference type="PANTHER" id="PTHR33777">
    <property type="entry name" value="UPF0045 PROTEIN ECM15"/>
    <property type="match status" value="1"/>
</dbReference>
<dbReference type="SUPFAM" id="SSF89957">
    <property type="entry name" value="MTH1187/YkoF-like"/>
    <property type="match status" value="1"/>
</dbReference>
<dbReference type="EMBL" id="AJYB01000093">
    <property type="protein sequence ID" value="EIM05082.1"/>
    <property type="molecule type" value="Genomic_DNA"/>
</dbReference>
<protein>
    <recommendedName>
        <fullName evidence="2">Thiamine-binding protein domain-containing protein</fullName>
    </recommendedName>
</protein>
<name>A0AA87LSJ0_9BACL</name>
<dbReference type="Pfam" id="PF01910">
    <property type="entry name" value="Thiamine_BP"/>
    <property type="match status" value="1"/>
</dbReference>
<evidence type="ECO:0000256" key="1">
    <source>
        <dbReference type="ARBA" id="ARBA00010272"/>
    </source>
</evidence>
<sequence length="97" mass="10765">MGNALLSIQIIPKTKDGEDVILYVDKAIAIIEQSGVKYQVNPLETTMEGDLTELFSIVEKMNEAMIENGSRNVISQIKVLYQPDGASMDALTKKYRS</sequence>
<dbReference type="PANTHER" id="PTHR33777:SF1">
    <property type="entry name" value="UPF0045 PROTEIN ECM15"/>
    <property type="match status" value="1"/>
</dbReference>
<evidence type="ECO:0000313" key="3">
    <source>
        <dbReference type="EMBL" id="EIM05082.1"/>
    </source>
</evidence>
<dbReference type="Proteomes" id="UP000004725">
    <property type="component" value="Unassembled WGS sequence"/>
</dbReference>
<dbReference type="GO" id="GO:0005829">
    <property type="term" value="C:cytosol"/>
    <property type="evidence" value="ECO:0007669"/>
    <property type="project" value="TreeGrafter"/>
</dbReference>
<gene>
    <name evidence="3" type="ORF">A1A1_17997</name>
</gene>
<evidence type="ECO:0000313" key="4">
    <source>
        <dbReference type="Proteomes" id="UP000004725"/>
    </source>
</evidence>
<reference evidence="3 4" key="1">
    <citation type="journal article" date="2012" name="J. Bacteriol.">
        <title>Genome Sequence of the Antarctic Psychrophile Bacterium Planococcus antarcticus DSM 14505.</title>
        <authorList>
            <person name="Margolles A."/>
            <person name="Gueimonde M."/>
            <person name="Sanchez B."/>
        </authorList>
    </citation>
    <scope>NUCLEOTIDE SEQUENCE [LARGE SCALE GENOMIC DNA]</scope>
    <source>
        <strain evidence="3 4">DSM 14505</strain>
    </source>
</reference>
<dbReference type="AlphaFoldDB" id="A0AA87LSJ0"/>
<comment type="caution">
    <text evidence="3">The sequence shown here is derived from an EMBL/GenBank/DDBJ whole genome shotgun (WGS) entry which is preliminary data.</text>
</comment>
<evidence type="ECO:0000259" key="2">
    <source>
        <dbReference type="Pfam" id="PF01910"/>
    </source>
</evidence>
<comment type="similarity">
    <text evidence="1">Belongs to the UPF0045 family.</text>
</comment>